<accession>A0A0F4GS59</accession>
<comment type="caution">
    <text evidence="1">The sequence shown here is derived from an EMBL/GenBank/DDBJ whole genome shotgun (WGS) entry which is preliminary data.</text>
</comment>
<proteinExistence type="predicted"/>
<dbReference type="OrthoDB" id="5314997at2759"/>
<evidence type="ECO:0000313" key="1">
    <source>
        <dbReference type="EMBL" id="KJY00257.1"/>
    </source>
</evidence>
<sequence length="117" mass="12872">MAFTTSPLVTNFGLDYTKCTVAELHGFIANRRGTATITSDEVISTIEALGDPTLDPQDINFCIIVLENPDKAARFRFLDLHPELRSLVYEGLLDFSKQGEGPWKVAANIGDQQANSQ</sequence>
<protein>
    <submittedName>
        <fullName evidence="1">Uncharacterized protein</fullName>
    </submittedName>
</protein>
<evidence type="ECO:0000313" key="2">
    <source>
        <dbReference type="Proteomes" id="UP000033647"/>
    </source>
</evidence>
<name>A0A0F4GS59_9PEZI</name>
<reference evidence="1 2" key="1">
    <citation type="submission" date="2015-03" db="EMBL/GenBank/DDBJ databases">
        <title>RNA-seq based gene annotation and comparative genomics of four Zymoseptoria species reveal species-specific pathogenicity related genes and transposable element activity.</title>
        <authorList>
            <person name="Grandaubert J."/>
            <person name="Bhattacharyya A."/>
            <person name="Stukenbrock E.H."/>
        </authorList>
    </citation>
    <scope>NUCLEOTIDE SEQUENCE [LARGE SCALE GENOMIC DNA]</scope>
    <source>
        <strain evidence="1 2">Zb18110</strain>
    </source>
</reference>
<dbReference type="Proteomes" id="UP000033647">
    <property type="component" value="Unassembled WGS sequence"/>
</dbReference>
<organism evidence="1 2">
    <name type="scientific">Zymoseptoria brevis</name>
    <dbReference type="NCBI Taxonomy" id="1047168"/>
    <lineage>
        <taxon>Eukaryota</taxon>
        <taxon>Fungi</taxon>
        <taxon>Dikarya</taxon>
        <taxon>Ascomycota</taxon>
        <taxon>Pezizomycotina</taxon>
        <taxon>Dothideomycetes</taxon>
        <taxon>Dothideomycetidae</taxon>
        <taxon>Mycosphaerellales</taxon>
        <taxon>Mycosphaerellaceae</taxon>
        <taxon>Zymoseptoria</taxon>
    </lineage>
</organism>
<dbReference type="AlphaFoldDB" id="A0A0F4GS59"/>
<dbReference type="EMBL" id="LAFY01000330">
    <property type="protein sequence ID" value="KJY00257.1"/>
    <property type="molecule type" value="Genomic_DNA"/>
</dbReference>
<gene>
    <name evidence="1" type="ORF">TI39_contig338g00008</name>
</gene>
<keyword evidence="2" id="KW-1185">Reference proteome</keyword>